<reference evidence="2" key="1">
    <citation type="journal article" date="2020" name="Nature">
        <title>Giant virus diversity and host interactions through global metagenomics.</title>
        <authorList>
            <person name="Schulz F."/>
            <person name="Roux S."/>
            <person name="Paez-Espino D."/>
            <person name="Jungbluth S."/>
            <person name="Walsh D.A."/>
            <person name="Denef V.J."/>
            <person name="McMahon K.D."/>
            <person name="Konstantinidis K.T."/>
            <person name="Eloe-Fadrosh E.A."/>
            <person name="Kyrpides N.C."/>
            <person name="Woyke T."/>
        </authorList>
    </citation>
    <scope>NUCLEOTIDE SEQUENCE</scope>
    <source>
        <strain evidence="2">GVMAG-S-1102113-118</strain>
    </source>
</reference>
<organism evidence="2">
    <name type="scientific">viral metagenome</name>
    <dbReference type="NCBI Taxonomy" id="1070528"/>
    <lineage>
        <taxon>unclassified sequences</taxon>
        <taxon>metagenomes</taxon>
        <taxon>organismal metagenomes</taxon>
    </lineage>
</organism>
<dbReference type="AlphaFoldDB" id="A0A6C0KBC4"/>
<dbReference type="SUPFAM" id="SSF52540">
    <property type="entry name" value="P-loop containing nucleoside triphosphate hydrolases"/>
    <property type="match status" value="2"/>
</dbReference>
<evidence type="ECO:0000313" key="2">
    <source>
        <dbReference type="EMBL" id="QHU14376.1"/>
    </source>
</evidence>
<feature type="domain" description="Helicase C-terminal" evidence="1">
    <location>
        <begin position="456"/>
        <end position="566"/>
    </location>
</feature>
<accession>A0A6C0KBC4</accession>
<name>A0A6C0KBC4_9ZZZZ</name>
<evidence type="ECO:0000259" key="1">
    <source>
        <dbReference type="Pfam" id="PF00271"/>
    </source>
</evidence>
<dbReference type="EMBL" id="MN740839">
    <property type="protein sequence ID" value="QHU14376.1"/>
    <property type="molecule type" value="Genomic_DNA"/>
</dbReference>
<dbReference type="Pfam" id="PF00271">
    <property type="entry name" value="Helicase_C"/>
    <property type="match status" value="1"/>
</dbReference>
<sequence>MPTRSFRENKLHGREKAGILRDYKYPADYLSKSSNVCDSVAEFSLQRHQRSAAEHVKSTGSALIFHGLGSGKTCTSVATAELFKKYDVKGELIDKDAAKQVIICCPAKIVATYEKEIAEECARRILVDGVPQGYSTPDDIAFLRREEAGMRSAIADPNQKRGQNDLKKARKRFEQRKMTILGRISQSYHIVSHDKMYLGLYAKGTKEPGRYTEKGGALTKPNTLLIIDEIQNLVSLDATSKKYAAFYDALTYYAHANMRIMLMSATPIFNRGYEIALTLNLLRPQIPFPTTEVVFNEMFGSGDGDIENPELFKLMAGPNVSYFAGGNPAAYPYVINAHIDGEMSDLQQATYGRTLLGEITKNFNSKKRIFGMGMEDEMKKTGSDKGDLVSLFIKSQQVLMCNKKALLPGLRDIRKLLGDTVTERNRASPEKVLDNQKKMLEHIKKHSIKFWNVITLMQKTKKPVFVYMTWVESGTNEFKACLEYLGMTEFNGRTKSPDTTFAVWTGKTKDADAELIKEGFNKGNISIIVSTIQEGISFLKVGQVHIVTPWWNENRLKQVAARAVRFKSHCGLPEKERYVHVFYHLAFMPEKAADGTITDAIQKHILKVIGQQQLLGGKKGTKDKVNQQAAVKAALQAANNQETSQLNARERPKGIGIRQLGTVTLDQVMDRSARIKTAKIVRFETLLKEAAVDAELNDNANVVQLRETYVPYIKRGENLRLFKNPNTSQLYTTEKAPIVKSADILKVTEGKDSAFNNRNTIQLYEVTKTDKGQYLKGKKATFKGLLYKESDGYSKVRSSKNLESLQRDVPAVRDLVNMGKILHTFRGKSKSEIRKFIRRCLRKHDKEDMANQLQGSVREKLYKILKTQVYRDRKSSEFKTLVSMWDALPEKQLIEVVKESLLAEKKFEFAFEGKSWRLMAKAHRDKMPQ</sequence>
<dbReference type="InterPro" id="IPR027417">
    <property type="entry name" value="P-loop_NTPase"/>
</dbReference>
<protein>
    <recommendedName>
        <fullName evidence="1">Helicase C-terminal domain-containing protein</fullName>
    </recommendedName>
</protein>
<dbReference type="InterPro" id="IPR001650">
    <property type="entry name" value="Helicase_C-like"/>
</dbReference>
<dbReference type="Gene3D" id="3.40.50.300">
    <property type="entry name" value="P-loop containing nucleotide triphosphate hydrolases"/>
    <property type="match status" value="2"/>
</dbReference>
<proteinExistence type="predicted"/>